<evidence type="ECO:0000313" key="2">
    <source>
        <dbReference type="Proteomes" id="UP000230709"/>
    </source>
</evidence>
<sequence length="216" mass="23421">MVTTKECEFIGFDEARDRLRFDRWIGLGSIDLSSFRVAHCPGDLLHPGRLELYEWMWRDKIAGLVVDGDLTIDGNLEDNSFNGAAAFILARGDLEATTITLGGAEVVVLGDVRAHGPVFNSQGAGRFEIGGSLRASHLVTDDHATVVEGAIPARAYALGFVEAAMRDKVRRIESYREILTPKAAAELAEGCGRLDGPNVALRLIEAVRCGRAALRD</sequence>
<name>A0A2D2CWZ9_METT3</name>
<accession>A0A2D2CWZ9</accession>
<dbReference type="KEGG" id="mtw:CQW49_04755"/>
<reference evidence="2" key="1">
    <citation type="submission" date="2017-10" db="EMBL/GenBank/DDBJ databases">
        <title>Completed PacBio SMRT sequence of Methylosinus trichosporium OB3b reveals presence of a third large plasmid.</title>
        <authorList>
            <person name="Charles T.C."/>
            <person name="Lynch M.D.J."/>
            <person name="Heil J.R."/>
            <person name="Cheng J."/>
        </authorList>
    </citation>
    <scope>NUCLEOTIDE SEQUENCE [LARGE SCALE GENOMIC DNA]</scope>
    <source>
        <strain evidence="2">OB3b</strain>
    </source>
</reference>
<protein>
    <submittedName>
        <fullName evidence="1">Uncharacterized protein</fullName>
    </submittedName>
</protein>
<dbReference type="STRING" id="595536.GCA_000178815_04209"/>
<evidence type="ECO:0000313" key="1">
    <source>
        <dbReference type="EMBL" id="ATQ67278.1"/>
    </source>
</evidence>
<dbReference type="Proteomes" id="UP000230709">
    <property type="component" value="Chromosome"/>
</dbReference>
<keyword evidence="2" id="KW-1185">Reference proteome</keyword>
<dbReference type="EMBL" id="CP023737">
    <property type="protein sequence ID" value="ATQ67278.1"/>
    <property type="molecule type" value="Genomic_DNA"/>
</dbReference>
<proteinExistence type="predicted"/>
<dbReference type="AlphaFoldDB" id="A0A2D2CWZ9"/>
<organism evidence="1 2">
    <name type="scientific">Methylosinus trichosporium (strain ATCC 35070 / NCIMB 11131 / UNIQEM 75 / OB3b)</name>
    <dbReference type="NCBI Taxonomy" id="595536"/>
    <lineage>
        <taxon>Bacteria</taxon>
        <taxon>Pseudomonadati</taxon>
        <taxon>Pseudomonadota</taxon>
        <taxon>Alphaproteobacteria</taxon>
        <taxon>Hyphomicrobiales</taxon>
        <taxon>Methylocystaceae</taxon>
        <taxon>Methylosinus</taxon>
    </lineage>
</organism>
<dbReference type="RefSeq" id="WP_003612822.1">
    <property type="nucleotide sequence ID" value="NZ_ADVE02000001.1"/>
</dbReference>
<gene>
    <name evidence="1" type="ORF">CQW49_04755</name>
</gene>